<gene>
    <name evidence="7" type="ORF">N5A92_16770</name>
</gene>
<dbReference type="PANTHER" id="PTHR42789:SF1">
    <property type="entry name" value="D-ISOMER SPECIFIC 2-HYDROXYACID DEHYDROGENASE FAMILY PROTEIN (AFU_ORTHOLOGUE AFUA_6G10090)"/>
    <property type="match status" value="1"/>
</dbReference>
<dbReference type="InterPro" id="IPR006139">
    <property type="entry name" value="D-isomer_2_OHA_DH_cat_dom"/>
</dbReference>
<keyword evidence="8" id="KW-1185">Reference proteome</keyword>
<dbReference type="InterPro" id="IPR050857">
    <property type="entry name" value="D-2-hydroxyacid_DH"/>
</dbReference>
<dbReference type="Pfam" id="PF02826">
    <property type="entry name" value="2-Hacid_dh_C"/>
    <property type="match status" value="1"/>
</dbReference>
<evidence type="ECO:0000256" key="3">
    <source>
        <dbReference type="ARBA" id="ARBA00023027"/>
    </source>
</evidence>
<proteinExistence type="inferred from homology"/>
<dbReference type="Proteomes" id="UP001320831">
    <property type="component" value="Unassembled WGS sequence"/>
</dbReference>
<dbReference type="PANTHER" id="PTHR42789">
    <property type="entry name" value="D-ISOMER SPECIFIC 2-HYDROXYACID DEHYDROGENASE FAMILY PROTEIN (AFU_ORTHOLOGUE AFUA_6G10090)"/>
    <property type="match status" value="1"/>
</dbReference>
<accession>A0ABT2LQ59</accession>
<reference evidence="7 8" key="1">
    <citation type="submission" date="2022-09" db="EMBL/GenBank/DDBJ databases">
        <title>Chelativorans salina sp. nov., a novel slightly halophilic bacterium isolated from a saline lake sediment enrichment.</title>
        <authorList>
            <person name="Gao L."/>
            <person name="Fang B.-Z."/>
            <person name="Li W.-J."/>
        </authorList>
    </citation>
    <scope>NUCLEOTIDE SEQUENCE [LARGE SCALE GENOMIC DNA]</scope>
    <source>
        <strain evidence="7 8">EGI FJ00035</strain>
    </source>
</reference>
<feature type="domain" description="D-isomer specific 2-hydroxyacid dehydrogenase NAD-binding" evidence="6">
    <location>
        <begin position="112"/>
        <end position="287"/>
    </location>
</feature>
<dbReference type="RefSeq" id="WP_260904822.1">
    <property type="nucleotide sequence ID" value="NZ_JAOCZP010000005.1"/>
</dbReference>
<dbReference type="SUPFAM" id="SSF51735">
    <property type="entry name" value="NAD(P)-binding Rossmann-fold domains"/>
    <property type="match status" value="1"/>
</dbReference>
<evidence type="ECO:0000256" key="1">
    <source>
        <dbReference type="ARBA" id="ARBA00005854"/>
    </source>
</evidence>
<protein>
    <submittedName>
        <fullName evidence="7">D-2-hydroxyacid dehydrogenase family protein</fullName>
    </submittedName>
</protein>
<dbReference type="InterPro" id="IPR006140">
    <property type="entry name" value="D-isomer_DH_NAD-bd"/>
</dbReference>
<evidence type="ECO:0000259" key="5">
    <source>
        <dbReference type="Pfam" id="PF00389"/>
    </source>
</evidence>
<evidence type="ECO:0000256" key="2">
    <source>
        <dbReference type="ARBA" id="ARBA00023002"/>
    </source>
</evidence>
<keyword evidence="2 4" id="KW-0560">Oxidoreductase</keyword>
<dbReference type="InterPro" id="IPR036291">
    <property type="entry name" value="NAD(P)-bd_dom_sf"/>
</dbReference>
<feature type="domain" description="D-isomer specific 2-hydroxyacid dehydrogenase catalytic" evidence="5">
    <location>
        <begin position="23"/>
        <end position="317"/>
    </location>
</feature>
<dbReference type="CDD" id="cd12169">
    <property type="entry name" value="PGDH_like_1"/>
    <property type="match status" value="1"/>
</dbReference>
<organism evidence="7 8">
    <name type="scientific">Chelativorans salis</name>
    <dbReference type="NCBI Taxonomy" id="2978478"/>
    <lineage>
        <taxon>Bacteria</taxon>
        <taxon>Pseudomonadati</taxon>
        <taxon>Pseudomonadota</taxon>
        <taxon>Alphaproteobacteria</taxon>
        <taxon>Hyphomicrobiales</taxon>
        <taxon>Phyllobacteriaceae</taxon>
        <taxon>Chelativorans</taxon>
    </lineage>
</organism>
<comment type="similarity">
    <text evidence="1 4">Belongs to the D-isomer specific 2-hydroxyacid dehydrogenase family.</text>
</comment>
<keyword evidence="3" id="KW-0520">NAD</keyword>
<comment type="caution">
    <text evidence="7">The sequence shown here is derived from an EMBL/GenBank/DDBJ whole genome shotgun (WGS) entry which is preliminary data.</text>
</comment>
<dbReference type="SUPFAM" id="SSF52283">
    <property type="entry name" value="Formate/glycerate dehydrogenase catalytic domain-like"/>
    <property type="match status" value="1"/>
</dbReference>
<name>A0ABT2LQ59_9HYPH</name>
<evidence type="ECO:0000256" key="4">
    <source>
        <dbReference type="RuleBase" id="RU003719"/>
    </source>
</evidence>
<evidence type="ECO:0000259" key="6">
    <source>
        <dbReference type="Pfam" id="PF02826"/>
    </source>
</evidence>
<sequence>MKVHILDDYHDTLRHLPSFGMLADHDVTVWTDRAPNEEALAGCIENAEALVLFRDRTAITESLVEKLPDLRLVSMRGTYPHVDVPALTKRGIAFCTNLHSDSFSFGAAELTFALMLAAMRNLPEQIASVRAGHWQAGVGRSLRGRTLGLYGYGRIARAVAGFARSFGMEIVWWASEDGRARASADGETVANSREAFFAEPDVVSVHLRLTPETREIVTRSDLARMRPDALFVNTARAGLVEDGALIAALDAGRPGRAAVDVFRGEPVTDPKDPQIAHAKIIPTPHIGFVTQDELDMQFSDIYQQVNAFCEGAPINLINPEVLG</sequence>
<dbReference type="EMBL" id="JAOCZP010000005">
    <property type="protein sequence ID" value="MCT7376686.1"/>
    <property type="molecule type" value="Genomic_DNA"/>
</dbReference>
<dbReference type="Gene3D" id="3.40.50.720">
    <property type="entry name" value="NAD(P)-binding Rossmann-like Domain"/>
    <property type="match status" value="2"/>
</dbReference>
<evidence type="ECO:0000313" key="7">
    <source>
        <dbReference type="EMBL" id="MCT7376686.1"/>
    </source>
</evidence>
<evidence type="ECO:0000313" key="8">
    <source>
        <dbReference type="Proteomes" id="UP001320831"/>
    </source>
</evidence>
<dbReference type="Pfam" id="PF00389">
    <property type="entry name" value="2-Hacid_dh"/>
    <property type="match status" value="1"/>
</dbReference>